<organism evidence="1 2">
    <name type="scientific">Oceanospirillum sediminis</name>
    <dbReference type="NCBI Taxonomy" id="2760088"/>
    <lineage>
        <taxon>Bacteria</taxon>
        <taxon>Pseudomonadati</taxon>
        <taxon>Pseudomonadota</taxon>
        <taxon>Gammaproteobacteria</taxon>
        <taxon>Oceanospirillales</taxon>
        <taxon>Oceanospirillaceae</taxon>
        <taxon>Oceanospirillum</taxon>
    </lineage>
</organism>
<dbReference type="Proteomes" id="UP000565262">
    <property type="component" value="Unassembled WGS sequence"/>
</dbReference>
<comment type="caution">
    <text evidence="1">The sequence shown here is derived from an EMBL/GenBank/DDBJ whole genome shotgun (WGS) entry which is preliminary data.</text>
</comment>
<dbReference type="RefSeq" id="WP_182811059.1">
    <property type="nucleotide sequence ID" value="NZ_JACJFM010000046.1"/>
</dbReference>
<dbReference type="EMBL" id="JACJFM010000046">
    <property type="protein sequence ID" value="MBB1489202.1"/>
    <property type="molecule type" value="Genomic_DNA"/>
</dbReference>
<reference evidence="1 2" key="1">
    <citation type="submission" date="2020-08" db="EMBL/GenBank/DDBJ databases">
        <title>Oceanospirillum sp. nov. isolated from marine sediment.</title>
        <authorList>
            <person name="Ji X."/>
        </authorList>
    </citation>
    <scope>NUCLEOTIDE SEQUENCE [LARGE SCALE GENOMIC DNA]</scope>
    <source>
        <strain evidence="1 2">D5</strain>
    </source>
</reference>
<dbReference type="AlphaFoldDB" id="A0A839IWQ5"/>
<evidence type="ECO:0000313" key="1">
    <source>
        <dbReference type="EMBL" id="MBB1489202.1"/>
    </source>
</evidence>
<name>A0A839IWQ5_9GAMM</name>
<evidence type="ECO:0000313" key="2">
    <source>
        <dbReference type="Proteomes" id="UP000565262"/>
    </source>
</evidence>
<dbReference type="SUPFAM" id="SSF53850">
    <property type="entry name" value="Periplasmic binding protein-like II"/>
    <property type="match status" value="1"/>
</dbReference>
<keyword evidence="2" id="KW-1185">Reference proteome</keyword>
<accession>A0A839IWQ5</accession>
<proteinExistence type="predicted"/>
<gene>
    <name evidence="1" type="ORF">H4O21_21560</name>
</gene>
<sequence length="263" mass="29626">MIMTCPAILRSLLLLILCLGLPERLLAGQELILVGPEFPPYYQHDAQGRVSGELVRLYDIIVRHAGYHWRGYIVPTKRVMKSLADGHFNSSILVKNPLLEQSGTVLTSPDPVSEMILNLYFHTGRFSDIESFTVSKDLMKNSKVAVMRGYGYGGMRSWLAEPENKITTVELDNFSSAIRLLESGRVDFALLYDVNFQAGQKELHRKAMNISSATLAHVPLYFHISTSIKNTDQVMDRLMNSYRDLVAKGILASAYHQPHMVIQ</sequence>
<dbReference type="Gene3D" id="3.40.190.10">
    <property type="entry name" value="Periplasmic binding protein-like II"/>
    <property type="match status" value="2"/>
</dbReference>
<protein>
    <submittedName>
        <fullName evidence="1">Transporter substrate-binding domain-containing protein</fullName>
    </submittedName>
</protein>